<comment type="subunit">
    <text evidence="5">Homotetramer composed of a dimer of dimers.</text>
</comment>
<reference evidence="8 9" key="1">
    <citation type="journal article" date="2012" name="BMC Genomics">
        <title>Complete genome sequence, lifestyle, and multi-drug resistance of the human pathogen Corynebacterium resistens DSM 45100 isolated from blood samples of a leukemia patient.</title>
        <authorList>
            <person name="Schroder J."/>
            <person name="Maus I."/>
            <person name="Meyer K."/>
            <person name="Wordemann S."/>
            <person name="Blom J."/>
            <person name="Jaenicke S."/>
            <person name="Schneider J."/>
            <person name="Trost E."/>
            <person name="Tauch A."/>
        </authorList>
    </citation>
    <scope>NUCLEOTIDE SEQUENCE [LARGE SCALE GENOMIC DNA]</scope>
    <source>
        <strain evidence="9">DSM 45100 / JCM 12819 / CCUG 50093 / GTC 2026 / SICGH 158</strain>
    </source>
</reference>
<dbReference type="GO" id="GO:0030488">
    <property type="term" value="P:tRNA methylation"/>
    <property type="evidence" value="ECO:0007669"/>
    <property type="project" value="InterPro"/>
</dbReference>
<dbReference type="InterPro" id="IPR014816">
    <property type="entry name" value="tRNA_MeTrfase_Gcd14"/>
</dbReference>
<dbReference type="InterPro" id="IPR029063">
    <property type="entry name" value="SAM-dependent_MTases_sf"/>
</dbReference>
<feature type="binding site" evidence="6">
    <location>
        <position position="231"/>
    </location>
    <ligand>
        <name>S-adenosyl-L-methionine</name>
        <dbReference type="ChEBI" id="CHEBI:59789"/>
    </ligand>
</feature>
<keyword evidence="4 5" id="KW-0819">tRNA processing</keyword>
<dbReference type="KEGG" id="crd:CRES_1028"/>
<organism evidence="8 9">
    <name type="scientific">Corynebacterium resistens (strain DSM 45100 / JCM 12819 / GTC 2026 / SICGH 158)</name>
    <dbReference type="NCBI Taxonomy" id="662755"/>
    <lineage>
        <taxon>Bacteria</taxon>
        <taxon>Bacillati</taxon>
        <taxon>Actinomycetota</taxon>
        <taxon>Actinomycetes</taxon>
        <taxon>Mycobacteriales</taxon>
        <taxon>Corynebacteriaceae</taxon>
        <taxon>Corynebacterium</taxon>
    </lineage>
</organism>
<proteinExistence type="inferred from homology"/>
<evidence type="ECO:0000313" key="8">
    <source>
        <dbReference type="EMBL" id="AEI09384.1"/>
    </source>
</evidence>
<dbReference type="PANTHER" id="PTHR12133:SF1">
    <property type="entry name" value="TRNA (ADENINE(58)-N(1))-METHYLTRANSFERASE, MITOCHONDRIAL"/>
    <property type="match status" value="1"/>
</dbReference>
<dbReference type="Gene3D" id="3.10.330.20">
    <property type="match status" value="1"/>
</dbReference>
<keyword evidence="9" id="KW-1185">Reference proteome</keyword>
<feature type="binding site" evidence="6">
    <location>
        <position position="183"/>
    </location>
    <ligand>
        <name>S-adenosyl-L-methionine</name>
        <dbReference type="ChEBI" id="CHEBI:59789"/>
    </ligand>
</feature>
<keyword evidence="3 5" id="KW-0949">S-adenosyl-L-methionine</keyword>
<dbReference type="STRING" id="662755.CRES_1028"/>
<dbReference type="PANTHER" id="PTHR12133">
    <property type="entry name" value="TRNA (ADENINE(58)-N(1))-METHYLTRANSFERASE"/>
    <property type="match status" value="1"/>
</dbReference>
<evidence type="ECO:0000256" key="2">
    <source>
        <dbReference type="ARBA" id="ARBA00022679"/>
    </source>
</evidence>
<dbReference type="CDD" id="cd02440">
    <property type="entry name" value="AdoMet_MTases"/>
    <property type="match status" value="1"/>
</dbReference>
<dbReference type="AlphaFoldDB" id="F8E267"/>
<evidence type="ECO:0000256" key="5">
    <source>
        <dbReference type="PIRNR" id="PIRNR017269"/>
    </source>
</evidence>
<dbReference type="Gene3D" id="3.40.50.150">
    <property type="entry name" value="Vaccinia Virus protein VP39"/>
    <property type="match status" value="1"/>
</dbReference>
<dbReference type="FunFam" id="3.40.50.150:FF:000019">
    <property type="entry name" value="tRNA (adenine(58)-N(1))-methyltransferase TrmI"/>
    <property type="match status" value="1"/>
</dbReference>
<dbReference type="EMBL" id="CP002857">
    <property type="protein sequence ID" value="AEI09384.1"/>
    <property type="molecule type" value="Genomic_DNA"/>
</dbReference>
<dbReference type="eggNOG" id="COG2519">
    <property type="taxonomic scope" value="Bacteria"/>
</dbReference>
<feature type="binding site" evidence="6">
    <location>
        <position position="188"/>
    </location>
    <ligand>
        <name>S-adenosyl-L-methionine</name>
        <dbReference type="ChEBI" id="CHEBI:59789"/>
    </ligand>
</feature>
<dbReference type="SUPFAM" id="SSF53335">
    <property type="entry name" value="S-adenosyl-L-methionine-dependent methyltransferases"/>
    <property type="match status" value="1"/>
</dbReference>
<protein>
    <recommendedName>
        <fullName evidence="5">tRNA (adenine(58)-N(1))-methyltransferase TrmI</fullName>
        <ecNumber evidence="5">2.1.1.220</ecNumber>
    </recommendedName>
</protein>
<comment type="similarity">
    <text evidence="5">Belongs to the class I-like SAM-binding methyltransferase superfamily. TRM61 family.</text>
</comment>
<dbReference type="HOGENOM" id="CLU_025402_0_0_11"/>
<gene>
    <name evidence="8" type="primary">pimT</name>
    <name evidence="8" type="ordered locus">CRES_1028</name>
</gene>
<dbReference type="InterPro" id="IPR049470">
    <property type="entry name" value="TRM61_C"/>
</dbReference>
<evidence type="ECO:0000259" key="7">
    <source>
        <dbReference type="Pfam" id="PF08704"/>
    </source>
</evidence>
<dbReference type="EC" id="2.1.1.220" evidence="5"/>
<dbReference type="GO" id="GO:0031515">
    <property type="term" value="C:tRNA (m1A) methyltransferase complex"/>
    <property type="evidence" value="ECO:0007669"/>
    <property type="project" value="UniProtKB-UniRule"/>
</dbReference>
<dbReference type="PROSITE" id="PS51620">
    <property type="entry name" value="SAM_TRM61"/>
    <property type="match status" value="1"/>
</dbReference>
<keyword evidence="2 5" id="KW-0808">Transferase</keyword>
<evidence type="ECO:0000256" key="1">
    <source>
        <dbReference type="ARBA" id="ARBA00022603"/>
    </source>
</evidence>
<dbReference type="Proteomes" id="UP000000492">
    <property type="component" value="Chromosome"/>
</dbReference>
<dbReference type="Pfam" id="PF14801">
    <property type="entry name" value="TrmI-like_N"/>
    <property type="match status" value="1"/>
</dbReference>
<comment type="function">
    <text evidence="5">Catalyzes the S-adenosyl-L-methionine-dependent formation of N(1)-methyladenine at position 58 (m1A58) in tRNA.</text>
</comment>
<feature type="binding site" evidence="6">
    <location>
        <position position="213"/>
    </location>
    <ligand>
        <name>S-adenosyl-L-methionine</name>
        <dbReference type="ChEBI" id="CHEBI:59789"/>
    </ligand>
</feature>
<accession>F8E267</accession>
<name>F8E267_CORRG</name>
<dbReference type="Pfam" id="PF08704">
    <property type="entry name" value="GCD14"/>
    <property type="match status" value="1"/>
</dbReference>
<keyword evidence="1 5" id="KW-0489">Methyltransferase</keyword>
<dbReference type="PIRSF" id="PIRSF017269">
    <property type="entry name" value="GCD14"/>
    <property type="match status" value="1"/>
</dbReference>
<evidence type="ECO:0000256" key="4">
    <source>
        <dbReference type="ARBA" id="ARBA00022694"/>
    </source>
</evidence>
<dbReference type="GO" id="GO:0160107">
    <property type="term" value="F:tRNA (adenine(58)-N1)-methyltransferase activity"/>
    <property type="evidence" value="ECO:0007669"/>
    <property type="project" value="UniProtKB-EC"/>
</dbReference>
<evidence type="ECO:0000256" key="3">
    <source>
        <dbReference type="ARBA" id="ARBA00022691"/>
    </source>
</evidence>
<feature type="domain" description="tRNA (adenine(58)-N(1))-methyltransferase catalytic subunit TRM61 C-terminal" evidence="7">
    <location>
        <begin position="127"/>
        <end position="291"/>
    </location>
</feature>
<sequence>MVSRWLRTPGALCSHFRVCHANIVGLRYLLWPPLSLQAAYTAAIRDERKTHPMAYSGKFTAGDRVQLTDAKRRHFTITLEPGASFFTHKGEIKHDDIIGQDEGTVVDSTAGGQYLCFRHLLVDHVLSMPRGAAVIYPKDAAQILVEGDFFPGATVLEAGAGSGAMSMWLLRAVGSTGKLISYEIREDHLAYAEQNVSEYMGGHPENWDLRLGDLKDVRKEDVGEVDRVLLDMLEPWEMLDTVKDILIPGGVFMTYVATVPQLMKVMEGIRETGCFTEPKAWESLVREWKVEGLATRPEHRMNAHTAFLILARRLADGVTAPRPQRRARR</sequence>
<evidence type="ECO:0000313" key="9">
    <source>
        <dbReference type="Proteomes" id="UP000000492"/>
    </source>
</evidence>
<comment type="catalytic activity">
    <reaction evidence="5">
        <text>adenosine(58) in tRNA + S-adenosyl-L-methionine = N(1)-methyladenosine(58) in tRNA + S-adenosyl-L-homocysteine + H(+)</text>
        <dbReference type="Rhea" id="RHEA:43152"/>
        <dbReference type="Rhea" id="RHEA-COMP:10365"/>
        <dbReference type="Rhea" id="RHEA-COMP:10366"/>
        <dbReference type="ChEBI" id="CHEBI:15378"/>
        <dbReference type="ChEBI" id="CHEBI:57856"/>
        <dbReference type="ChEBI" id="CHEBI:59789"/>
        <dbReference type="ChEBI" id="CHEBI:74411"/>
        <dbReference type="ChEBI" id="CHEBI:74491"/>
        <dbReference type="EC" id="2.1.1.220"/>
    </reaction>
</comment>
<evidence type="ECO:0000256" key="6">
    <source>
        <dbReference type="PIRSR" id="PIRSR017269-1"/>
    </source>
</evidence>